<gene>
    <name evidence="1" type="ORF">AK812_SmicGene48060</name>
</gene>
<evidence type="ECO:0000313" key="2">
    <source>
        <dbReference type="Proteomes" id="UP000186817"/>
    </source>
</evidence>
<evidence type="ECO:0000313" key="1">
    <source>
        <dbReference type="EMBL" id="OLP72807.1"/>
    </source>
</evidence>
<comment type="caution">
    <text evidence="1">The sequence shown here is derived from an EMBL/GenBank/DDBJ whole genome shotgun (WGS) entry which is preliminary data.</text>
</comment>
<name>A0A1Q9BQT4_SYMMI</name>
<organism evidence="1 2">
    <name type="scientific">Symbiodinium microadriaticum</name>
    <name type="common">Dinoflagellate</name>
    <name type="synonym">Zooxanthella microadriatica</name>
    <dbReference type="NCBI Taxonomy" id="2951"/>
    <lineage>
        <taxon>Eukaryota</taxon>
        <taxon>Sar</taxon>
        <taxon>Alveolata</taxon>
        <taxon>Dinophyceae</taxon>
        <taxon>Suessiales</taxon>
        <taxon>Symbiodiniaceae</taxon>
        <taxon>Symbiodinium</taxon>
    </lineage>
</organism>
<sequence>MAARAELRSMADPQETEERLEWADSMADAMLRLPFPVTSAEPAFVSKEQYALAVAVAATLTPKQRSKQKFTLFMPSGQKLTFRGDALEPRFIYRVQGSTVMVLAEELTGIPLRLMVARIEANRTGNHTSRPRHIRVPTASELIVWPGPAVQPGCPPSCLLAQVPMPQSARAWLEQGVREMQGQTGRWSLSLRQPCTALPAVLMMQRRLVYLIDSYEVMIDPKFWEALTPGELLA</sequence>
<dbReference type="EMBL" id="LSRX01006976">
    <property type="protein sequence ID" value="OLP72807.1"/>
    <property type="molecule type" value="Genomic_DNA"/>
</dbReference>
<reference evidence="1 2" key="1">
    <citation type="submission" date="2016-02" db="EMBL/GenBank/DDBJ databases">
        <title>Genome analysis of coral dinoflagellate symbionts highlights evolutionary adaptations to a symbiotic lifestyle.</title>
        <authorList>
            <person name="Aranda M."/>
            <person name="Li Y."/>
            <person name="Liew Y.J."/>
            <person name="Baumgarten S."/>
            <person name="Simakov O."/>
            <person name="Wilson M."/>
            <person name="Piel J."/>
            <person name="Ashoor H."/>
            <person name="Bougouffa S."/>
            <person name="Bajic V.B."/>
            <person name="Ryu T."/>
            <person name="Ravasi T."/>
            <person name="Bayer T."/>
            <person name="Micklem G."/>
            <person name="Kim H."/>
            <person name="Bhak J."/>
            <person name="Lajeunesse T.C."/>
            <person name="Voolstra C.R."/>
        </authorList>
    </citation>
    <scope>NUCLEOTIDE SEQUENCE [LARGE SCALE GENOMIC DNA]</scope>
    <source>
        <strain evidence="1 2">CCMP2467</strain>
    </source>
</reference>
<dbReference type="OrthoDB" id="430440at2759"/>
<protein>
    <submittedName>
        <fullName evidence="1">Uncharacterized protein</fullName>
    </submittedName>
</protein>
<keyword evidence="2" id="KW-1185">Reference proteome</keyword>
<proteinExistence type="predicted"/>
<dbReference type="Proteomes" id="UP000186817">
    <property type="component" value="Unassembled WGS sequence"/>
</dbReference>
<accession>A0A1Q9BQT4</accession>
<dbReference type="AlphaFoldDB" id="A0A1Q9BQT4"/>